<dbReference type="InterPro" id="IPR011009">
    <property type="entry name" value="Kinase-like_dom_sf"/>
</dbReference>
<protein>
    <recommendedName>
        <fullName evidence="5">Bulb-type lectin domain-containing protein</fullName>
    </recommendedName>
</protein>
<dbReference type="InterPro" id="IPR001245">
    <property type="entry name" value="Ser-Thr/Tyr_kinase_cat_dom"/>
</dbReference>
<dbReference type="AlphaFoldDB" id="A0AA38T146"/>
<dbReference type="SUPFAM" id="SSF56112">
    <property type="entry name" value="Protein kinase-like (PK-like)"/>
    <property type="match status" value="1"/>
</dbReference>
<dbReference type="EMBL" id="JARYMX010000004">
    <property type="protein sequence ID" value="KAJ9551634.1"/>
    <property type="molecule type" value="Genomic_DNA"/>
</dbReference>
<dbReference type="GO" id="GO:0004672">
    <property type="term" value="F:protein kinase activity"/>
    <property type="evidence" value="ECO:0007669"/>
    <property type="project" value="InterPro"/>
</dbReference>
<feature type="transmembrane region" description="Helical" evidence="4">
    <location>
        <begin position="160"/>
        <end position="180"/>
    </location>
</feature>
<dbReference type="Gene3D" id="1.10.510.10">
    <property type="entry name" value="Transferase(Phosphotransferase) domain 1"/>
    <property type="match status" value="1"/>
</dbReference>
<evidence type="ECO:0000256" key="2">
    <source>
        <dbReference type="ARBA" id="ARBA00023157"/>
    </source>
</evidence>
<gene>
    <name evidence="6" type="ORF">OSB04_015679</name>
</gene>
<dbReference type="Proteomes" id="UP001172457">
    <property type="component" value="Chromosome 4"/>
</dbReference>
<accession>A0AA38T146</accession>
<dbReference type="Pfam" id="PF00954">
    <property type="entry name" value="S_locus_glycop"/>
    <property type="match status" value="1"/>
</dbReference>
<dbReference type="GO" id="GO:0048544">
    <property type="term" value="P:recognition of pollen"/>
    <property type="evidence" value="ECO:0007669"/>
    <property type="project" value="InterPro"/>
</dbReference>
<dbReference type="PANTHER" id="PTHR32444:SF98">
    <property type="entry name" value="RECEPTOR-LIKE SERINE_THREONINE-PROTEIN KINASE"/>
    <property type="match status" value="1"/>
</dbReference>
<dbReference type="InterPro" id="IPR001480">
    <property type="entry name" value="Bulb-type_lectin_dom"/>
</dbReference>
<organism evidence="6 7">
    <name type="scientific">Centaurea solstitialis</name>
    <name type="common">yellow star-thistle</name>
    <dbReference type="NCBI Taxonomy" id="347529"/>
    <lineage>
        <taxon>Eukaryota</taxon>
        <taxon>Viridiplantae</taxon>
        <taxon>Streptophyta</taxon>
        <taxon>Embryophyta</taxon>
        <taxon>Tracheophyta</taxon>
        <taxon>Spermatophyta</taxon>
        <taxon>Magnoliopsida</taxon>
        <taxon>eudicotyledons</taxon>
        <taxon>Gunneridae</taxon>
        <taxon>Pentapetalae</taxon>
        <taxon>asterids</taxon>
        <taxon>campanulids</taxon>
        <taxon>Asterales</taxon>
        <taxon>Asteraceae</taxon>
        <taxon>Carduoideae</taxon>
        <taxon>Cardueae</taxon>
        <taxon>Centaureinae</taxon>
        <taxon>Centaurea</taxon>
    </lineage>
</organism>
<evidence type="ECO:0000259" key="5">
    <source>
        <dbReference type="PROSITE" id="PS50927"/>
    </source>
</evidence>
<dbReference type="SMART" id="SM00108">
    <property type="entry name" value="B_lectin"/>
    <property type="match status" value="1"/>
</dbReference>
<evidence type="ECO:0000256" key="1">
    <source>
        <dbReference type="ARBA" id="ARBA00022729"/>
    </source>
</evidence>
<dbReference type="PROSITE" id="PS50927">
    <property type="entry name" value="BULB_LECTIN"/>
    <property type="match status" value="1"/>
</dbReference>
<dbReference type="Gene3D" id="2.90.10.10">
    <property type="entry name" value="Bulb-type lectin domain"/>
    <property type="match status" value="1"/>
</dbReference>
<sequence>MAPEYAAEGIFSIKSDVFSFGVLVLEIVSGKKNRGFVHKEHSHNLLGHAWGLHKEGRSLELVAACIDESICSSEVIRLIHVGLLCVQPRPEDRPTMYSVILMFGSDCVLPPPKFPDHCYKNTTTDTPTYSNNELTLTMLNYRLLPYSSSKMITTLMKQGVANFWFFMVVLCALITCTTAADTIRANQTIRNGETIISAEQNFELGFFNPKNSTNWYVGIWYKRISTGTVMWVANRNAPLSNNSGELSLTLQGILLLRNNAGNIIWSSNDDAYLPSVRKPVAQLLDTGNVIVREENGNPEDPIWQSFDFPMDTFVPGMKFGKDLVTGIKRYFTSWKSENDPSLGEHTLIVRNGGKIVFRAGPWNGVRFSGEPYLRTNSIYRFEFVLDQREMYFHFDLRNSSVVTRVVMKPSGSLEGLLWIENRQEWLLLWSPQTDSCDRYGLCGSFAYCNIEDNSPACECLKGFKPTLTNQWDDWSQGCHRSTSLDCGPGELFRKYSGLKLPDTQKSWFNQSMDLDECEMVCKENCGIHRLNLTG</sequence>
<evidence type="ECO:0000256" key="3">
    <source>
        <dbReference type="ARBA" id="ARBA00023180"/>
    </source>
</evidence>
<dbReference type="Pfam" id="PF08276">
    <property type="entry name" value="PAN_2"/>
    <property type="match status" value="1"/>
</dbReference>
<name>A0AA38T146_9ASTR</name>
<dbReference type="SUPFAM" id="SSF51110">
    <property type="entry name" value="alpha-D-mannose-specific plant lectins"/>
    <property type="match status" value="1"/>
</dbReference>
<dbReference type="CDD" id="cd00028">
    <property type="entry name" value="B_lectin"/>
    <property type="match status" value="1"/>
</dbReference>
<keyword evidence="4" id="KW-1133">Transmembrane helix</keyword>
<keyword evidence="3" id="KW-0325">Glycoprotein</keyword>
<dbReference type="Pfam" id="PF07714">
    <property type="entry name" value="PK_Tyr_Ser-Thr"/>
    <property type="match status" value="1"/>
</dbReference>
<keyword evidence="4" id="KW-0812">Transmembrane</keyword>
<proteinExistence type="predicted"/>
<evidence type="ECO:0000256" key="4">
    <source>
        <dbReference type="SAM" id="Phobius"/>
    </source>
</evidence>
<dbReference type="InterPro" id="IPR036426">
    <property type="entry name" value="Bulb-type_lectin_dom_sf"/>
</dbReference>
<keyword evidence="4" id="KW-0472">Membrane</keyword>
<dbReference type="FunFam" id="2.90.10.10:FF:000004">
    <property type="entry name" value="G-type lectin S-receptor-like serine/threonine-protein kinase"/>
    <property type="match status" value="1"/>
</dbReference>
<dbReference type="InterPro" id="IPR000858">
    <property type="entry name" value="S_locus_glycoprot_dom"/>
</dbReference>
<comment type="caution">
    <text evidence="6">The sequence shown here is derived from an EMBL/GenBank/DDBJ whole genome shotgun (WGS) entry which is preliminary data.</text>
</comment>
<feature type="domain" description="Bulb-type lectin" evidence="5">
    <location>
        <begin position="180"/>
        <end position="304"/>
    </location>
</feature>
<dbReference type="Pfam" id="PF01453">
    <property type="entry name" value="B_lectin"/>
    <property type="match status" value="1"/>
</dbReference>
<keyword evidence="2" id="KW-1015">Disulfide bond</keyword>
<evidence type="ECO:0000313" key="7">
    <source>
        <dbReference type="Proteomes" id="UP001172457"/>
    </source>
</evidence>
<keyword evidence="1" id="KW-0732">Signal</keyword>
<evidence type="ECO:0000313" key="6">
    <source>
        <dbReference type="EMBL" id="KAJ9551634.1"/>
    </source>
</evidence>
<dbReference type="InterPro" id="IPR003609">
    <property type="entry name" value="Pan_app"/>
</dbReference>
<keyword evidence="7" id="KW-1185">Reference proteome</keyword>
<reference evidence="6" key="1">
    <citation type="submission" date="2023-03" db="EMBL/GenBank/DDBJ databases">
        <title>Chromosome-scale reference genome and RAD-based genetic map of yellow starthistle (Centaurea solstitialis) reveal putative structural variation and QTLs associated with invader traits.</title>
        <authorList>
            <person name="Reatini B."/>
            <person name="Cang F.A."/>
            <person name="Jiang Q."/>
            <person name="Mckibben M.T.W."/>
            <person name="Barker M.S."/>
            <person name="Rieseberg L.H."/>
            <person name="Dlugosch K.M."/>
        </authorList>
    </citation>
    <scope>NUCLEOTIDE SEQUENCE</scope>
    <source>
        <strain evidence="6">CAN-66</strain>
        <tissue evidence="6">Leaf</tissue>
    </source>
</reference>
<dbReference type="PANTHER" id="PTHR32444">
    <property type="entry name" value="BULB-TYPE LECTIN DOMAIN-CONTAINING PROTEIN"/>
    <property type="match status" value="1"/>
</dbReference>